<feature type="non-terminal residue" evidence="5">
    <location>
        <position position="1"/>
    </location>
</feature>
<dbReference type="GO" id="GO:0008170">
    <property type="term" value="F:N-methyltransferase activity"/>
    <property type="evidence" value="ECO:0007669"/>
    <property type="project" value="InterPro"/>
</dbReference>
<organism evidence="5">
    <name type="scientific">marine sediment metagenome</name>
    <dbReference type="NCBI Taxonomy" id="412755"/>
    <lineage>
        <taxon>unclassified sequences</taxon>
        <taxon>metagenomes</taxon>
        <taxon>ecological metagenomes</taxon>
    </lineage>
</organism>
<dbReference type="InterPro" id="IPR002941">
    <property type="entry name" value="DNA_methylase_N4/N6"/>
</dbReference>
<dbReference type="Pfam" id="PF01555">
    <property type="entry name" value="N6_N4_Mtase"/>
    <property type="match status" value="1"/>
</dbReference>
<feature type="domain" description="DNA methylase N-4/N-6" evidence="4">
    <location>
        <begin position="34"/>
        <end position="100"/>
    </location>
</feature>
<proteinExistence type="predicted"/>
<sequence>GLEGMEEKERAGINKMMGNEKGGESMKTGSGNIRNNKLKNNHPTVKPIKLFEYLIKLVTREGQVILDPFIGSGTTIIAAHNTGRKCVGIEKEGEYLEIAKRRVTHWKSQPKQMEMRVWC</sequence>
<gene>
    <name evidence="5" type="ORF">S03H2_64948</name>
</gene>
<name>X1KL01_9ZZZZ</name>
<evidence type="ECO:0000259" key="4">
    <source>
        <dbReference type="Pfam" id="PF01555"/>
    </source>
</evidence>
<protein>
    <recommendedName>
        <fullName evidence="4">DNA methylase N-4/N-6 domain-containing protein</fullName>
    </recommendedName>
</protein>
<dbReference type="Gene3D" id="3.40.50.150">
    <property type="entry name" value="Vaccinia Virus protein VP39"/>
    <property type="match status" value="1"/>
</dbReference>
<accession>X1KL01</accession>
<keyword evidence="1" id="KW-0489">Methyltransferase</keyword>
<dbReference type="GO" id="GO:0003677">
    <property type="term" value="F:DNA binding"/>
    <property type="evidence" value="ECO:0007669"/>
    <property type="project" value="InterPro"/>
</dbReference>
<dbReference type="GO" id="GO:0032259">
    <property type="term" value="P:methylation"/>
    <property type="evidence" value="ECO:0007669"/>
    <property type="project" value="UniProtKB-KW"/>
</dbReference>
<feature type="compositionally biased region" description="Basic and acidic residues" evidence="3">
    <location>
        <begin position="1"/>
        <end position="12"/>
    </location>
</feature>
<dbReference type="PRINTS" id="PR00508">
    <property type="entry name" value="S21N4MTFRASE"/>
</dbReference>
<evidence type="ECO:0000256" key="1">
    <source>
        <dbReference type="ARBA" id="ARBA00022603"/>
    </source>
</evidence>
<evidence type="ECO:0000256" key="3">
    <source>
        <dbReference type="SAM" id="MobiDB-lite"/>
    </source>
</evidence>
<dbReference type="EMBL" id="BARU01042244">
    <property type="protein sequence ID" value="GAH82753.1"/>
    <property type="molecule type" value="Genomic_DNA"/>
</dbReference>
<dbReference type="SUPFAM" id="SSF53335">
    <property type="entry name" value="S-adenosyl-L-methionine-dependent methyltransferases"/>
    <property type="match status" value="1"/>
</dbReference>
<keyword evidence="2" id="KW-0808">Transferase</keyword>
<dbReference type="InterPro" id="IPR029063">
    <property type="entry name" value="SAM-dependent_MTases_sf"/>
</dbReference>
<reference evidence="5" key="1">
    <citation type="journal article" date="2014" name="Front. Microbiol.">
        <title>High frequency of phylogenetically diverse reductive dehalogenase-homologous genes in deep subseafloor sedimentary metagenomes.</title>
        <authorList>
            <person name="Kawai M."/>
            <person name="Futagami T."/>
            <person name="Toyoda A."/>
            <person name="Takaki Y."/>
            <person name="Nishi S."/>
            <person name="Hori S."/>
            <person name="Arai W."/>
            <person name="Tsubouchi T."/>
            <person name="Morono Y."/>
            <person name="Uchiyama I."/>
            <person name="Ito T."/>
            <person name="Fujiyama A."/>
            <person name="Inagaki F."/>
            <person name="Takami H."/>
        </authorList>
    </citation>
    <scope>NUCLEOTIDE SEQUENCE</scope>
    <source>
        <strain evidence="5">Expedition CK06-06</strain>
    </source>
</reference>
<dbReference type="InterPro" id="IPR001091">
    <property type="entry name" value="RM_Methyltransferase"/>
</dbReference>
<evidence type="ECO:0000256" key="2">
    <source>
        <dbReference type="ARBA" id="ARBA00022679"/>
    </source>
</evidence>
<comment type="caution">
    <text evidence="5">The sequence shown here is derived from an EMBL/GenBank/DDBJ whole genome shotgun (WGS) entry which is preliminary data.</text>
</comment>
<dbReference type="AlphaFoldDB" id="X1KL01"/>
<feature type="region of interest" description="Disordered" evidence="3">
    <location>
        <begin position="1"/>
        <end position="40"/>
    </location>
</feature>
<evidence type="ECO:0000313" key="5">
    <source>
        <dbReference type="EMBL" id="GAH82753.1"/>
    </source>
</evidence>